<feature type="transmembrane region" description="Helical" evidence="1">
    <location>
        <begin position="153"/>
        <end position="171"/>
    </location>
</feature>
<organism evidence="2 3">
    <name type="scientific">Lysinibacillus agricola</name>
    <dbReference type="NCBI Taxonomy" id="2590012"/>
    <lineage>
        <taxon>Bacteria</taxon>
        <taxon>Bacillati</taxon>
        <taxon>Bacillota</taxon>
        <taxon>Bacilli</taxon>
        <taxon>Bacillales</taxon>
        <taxon>Bacillaceae</taxon>
        <taxon>Lysinibacillus</taxon>
    </lineage>
</organism>
<proteinExistence type="predicted"/>
<evidence type="ECO:0000313" key="2">
    <source>
        <dbReference type="EMBL" id="QQP12204.1"/>
    </source>
</evidence>
<feature type="transmembrane region" description="Helical" evidence="1">
    <location>
        <begin position="198"/>
        <end position="217"/>
    </location>
</feature>
<keyword evidence="1" id="KW-1133">Transmembrane helix</keyword>
<evidence type="ECO:0000313" key="3">
    <source>
        <dbReference type="Proteomes" id="UP000596049"/>
    </source>
</evidence>
<dbReference type="RefSeq" id="WP_053593895.1">
    <property type="nucleotide sequence ID" value="NZ_CP067341.1"/>
</dbReference>
<feature type="transmembrane region" description="Helical" evidence="1">
    <location>
        <begin position="12"/>
        <end position="33"/>
    </location>
</feature>
<evidence type="ECO:0000256" key="1">
    <source>
        <dbReference type="SAM" id="Phobius"/>
    </source>
</evidence>
<feature type="transmembrane region" description="Helical" evidence="1">
    <location>
        <begin position="85"/>
        <end position="113"/>
    </location>
</feature>
<keyword evidence="1" id="KW-0472">Membrane</keyword>
<sequence length="225" mass="26182">MNGSRLIGSEWGRYKVSFFFYLFFLAVITAPFVTRTINAEIIDEAILLVIITLTTVVLAATEMPRLIESGIIRSILLSNISRESFYVFQFVKYIGIFFVSFFFGMVSFFIAFPKLIDVNWIVERFIIYLVILIFYSSFSQCLSVFFKKTVETLMTCIVSLFILVPIFNSFFNENNLYKKLPFLYLEPKNLLMLSLSELLYPFILLICCSVIIQFIGLNKMKKMEV</sequence>
<gene>
    <name evidence="2" type="ORF">FJQ98_24425</name>
</gene>
<dbReference type="Proteomes" id="UP000596049">
    <property type="component" value="Chromosome"/>
</dbReference>
<name>A0ABX7AQU6_9BACI</name>
<dbReference type="EMBL" id="CP067341">
    <property type="protein sequence ID" value="QQP12204.1"/>
    <property type="molecule type" value="Genomic_DNA"/>
</dbReference>
<feature type="transmembrane region" description="Helical" evidence="1">
    <location>
        <begin position="125"/>
        <end position="146"/>
    </location>
</feature>
<protein>
    <recommendedName>
        <fullName evidence="4">ABC transporter permease</fullName>
    </recommendedName>
</protein>
<evidence type="ECO:0008006" key="4">
    <source>
        <dbReference type="Google" id="ProtNLM"/>
    </source>
</evidence>
<accession>A0ABX7AQU6</accession>
<keyword evidence="1" id="KW-0812">Transmembrane</keyword>
<reference evidence="2 3" key="1">
    <citation type="submission" date="2020-01" db="EMBL/GenBank/DDBJ databases">
        <authorList>
            <person name="Liu G."/>
            <person name="Liu B."/>
        </authorList>
    </citation>
    <scope>NUCLEOTIDE SEQUENCE [LARGE SCALE GENOMIC DNA]</scope>
    <source>
        <strain evidence="2 3">FJAT-51161</strain>
    </source>
</reference>
<feature type="transmembrane region" description="Helical" evidence="1">
    <location>
        <begin position="45"/>
        <end position="64"/>
    </location>
</feature>
<keyword evidence="3" id="KW-1185">Reference proteome</keyword>